<protein>
    <submittedName>
        <fullName evidence="1">DUF4845 domain-containing protein</fullName>
    </submittedName>
</protein>
<dbReference type="Proteomes" id="UP000319732">
    <property type="component" value="Unassembled WGS sequence"/>
</dbReference>
<name>A0A545U3K4_9GAMM</name>
<dbReference type="AlphaFoldDB" id="A0A545U3K4"/>
<comment type="caution">
    <text evidence="1">The sequence shown here is derived from an EMBL/GenBank/DDBJ whole genome shotgun (WGS) entry which is preliminary data.</text>
</comment>
<dbReference type="RefSeq" id="WP_142903131.1">
    <property type="nucleotide sequence ID" value="NZ_ML660089.1"/>
</dbReference>
<evidence type="ECO:0000313" key="2">
    <source>
        <dbReference type="Proteomes" id="UP000319732"/>
    </source>
</evidence>
<organism evidence="1 2">
    <name type="scientific">Exilibacterium tricleocarpae</name>
    <dbReference type="NCBI Taxonomy" id="2591008"/>
    <lineage>
        <taxon>Bacteria</taxon>
        <taxon>Pseudomonadati</taxon>
        <taxon>Pseudomonadota</taxon>
        <taxon>Gammaproteobacteria</taxon>
        <taxon>Cellvibrionales</taxon>
        <taxon>Cellvibrionaceae</taxon>
        <taxon>Exilibacterium</taxon>
    </lineage>
</organism>
<dbReference type="EMBL" id="VHSG01000006">
    <property type="protein sequence ID" value="TQV84051.1"/>
    <property type="molecule type" value="Genomic_DNA"/>
</dbReference>
<keyword evidence="2" id="KW-1185">Reference proteome</keyword>
<gene>
    <name evidence="1" type="ORF">FKG94_05135</name>
</gene>
<sequence>MKTQRHQRGFLTAKNALLFLLLFLFIPFAVKVGTAYSENTFVEAALKNAGALEPPLIEMTKSQIKSKINSVFGLNNIRGAPVDAIEVVKNRDDVFVNVNYEVRENLFFNIDLVMTFENQLDLDKPELCCEPKKSKQKPKE</sequence>
<dbReference type="Pfam" id="PF16137">
    <property type="entry name" value="DUF4845"/>
    <property type="match status" value="1"/>
</dbReference>
<dbReference type="InterPro" id="IPR032314">
    <property type="entry name" value="DUF4845"/>
</dbReference>
<evidence type="ECO:0000313" key="1">
    <source>
        <dbReference type="EMBL" id="TQV84051.1"/>
    </source>
</evidence>
<reference evidence="1 2" key="1">
    <citation type="submission" date="2019-06" db="EMBL/GenBank/DDBJ databases">
        <title>Whole genome sequence for Cellvibrionaceae sp. R142.</title>
        <authorList>
            <person name="Wang G."/>
        </authorList>
    </citation>
    <scope>NUCLEOTIDE SEQUENCE [LARGE SCALE GENOMIC DNA]</scope>
    <source>
        <strain evidence="1 2">R142</strain>
    </source>
</reference>
<dbReference type="OrthoDB" id="6367393at2"/>
<proteinExistence type="predicted"/>
<accession>A0A545U3K4</accession>